<dbReference type="Gene3D" id="3.30.360.10">
    <property type="entry name" value="Dihydrodipicolinate Reductase, domain 2"/>
    <property type="match status" value="1"/>
</dbReference>
<dbReference type="PROSITE" id="PS51671">
    <property type="entry name" value="ACT"/>
    <property type="match status" value="1"/>
</dbReference>
<dbReference type="NCBIfam" id="NF004976">
    <property type="entry name" value="PRK06349.1"/>
    <property type="match status" value="1"/>
</dbReference>
<evidence type="ECO:0000256" key="6">
    <source>
        <dbReference type="ARBA" id="ARBA00022605"/>
    </source>
</evidence>
<evidence type="ECO:0000256" key="7">
    <source>
        <dbReference type="ARBA" id="ARBA00022697"/>
    </source>
</evidence>
<keyword evidence="6 13" id="KW-0028">Amino-acid biosynthesis</keyword>
<dbReference type="Pfam" id="PF00742">
    <property type="entry name" value="Homoserine_dh"/>
    <property type="match status" value="1"/>
</dbReference>
<dbReference type="PROSITE" id="PS01042">
    <property type="entry name" value="HOMOSER_DHGENASE"/>
    <property type="match status" value="1"/>
</dbReference>
<comment type="similarity">
    <text evidence="3 14">Belongs to the homoserine dehydrogenase family.</text>
</comment>
<dbReference type="InterPro" id="IPR002912">
    <property type="entry name" value="ACT_dom"/>
</dbReference>
<dbReference type="UniPathway" id="UPA00050">
    <property type="reaction ID" value="UER00063"/>
</dbReference>
<feature type="domain" description="ACT" evidence="15">
    <location>
        <begin position="348"/>
        <end position="424"/>
    </location>
</feature>
<keyword evidence="10 13" id="KW-0486">Methionine biosynthesis</keyword>
<evidence type="ECO:0000313" key="16">
    <source>
        <dbReference type="EMBL" id="RDU69239.1"/>
    </source>
</evidence>
<evidence type="ECO:0000259" key="15">
    <source>
        <dbReference type="PROSITE" id="PS51671"/>
    </source>
</evidence>
<evidence type="ECO:0000256" key="9">
    <source>
        <dbReference type="ARBA" id="ARBA00023002"/>
    </source>
</evidence>
<keyword evidence="8 12" id="KW-0521">NADP</keyword>
<protein>
    <recommendedName>
        <fullName evidence="5 13">Homoserine dehydrogenase</fullName>
        <ecNumber evidence="4 13">1.1.1.3</ecNumber>
    </recommendedName>
</protein>
<organism evidence="16 17">
    <name type="scientific">Helicobacter cholecystus</name>
    <dbReference type="NCBI Taxonomy" id="45498"/>
    <lineage>
        <taxon>Bacteria</taxon>
        <taxon>Pseudomonadati</taxon>
        <taxon>Campylobacterota</taxon>
        <taxon>Epsilonproteobacteria</taxon>
        <taxon>Campylobacterales</taxon>
        <taxon>Helicobacteraceae</taxon>
        <taxon>Helicobacter</taxon>
    </lineage>
</organism>
<dbReference type="Gene3D" id="3.40.50.720">
    <property type="entry name" value="NAD(P)-binding Rossmann-like Domain"/>
    <property type="match status" value="1"/>
</dbReference>
<dbReference type="AlphaFoldDB" id="A0A3D8IVD5"/>
<dbReference type="CDD" id="cd04881">
    <property type="entry name" value="ACT_HSDH-Hom"/>
    <property type="match status" value="1"/>
</dbReference>
<dbReference type="Gene3D" id="3.30.70.260">
    <property type="match status" value="1"/>
</dbReference>
<comment type="catalytic activity">
    <reaction evidence="13">
        <text>L-homoserine + NADP(+) = L-aspartate 4-semialdehyde + NADPH + H(+)</text>
        <dbReference type="Rhea" id="RHEA:15761"/>
        <dbReference type="ChEBI" id="CHEBI:15378"/>
        <dbReference type="ChEBI" id="CHEBI:57476"/>
        <dbReference type="ChEBI" id="CHEBI:57783"/>
        <dbReference type="ChEBI" id="CHEBI:58349"/>
        <dbReference type="ChEBI" id="CHEBI:537519"/>
        <dbReference type="EC" id="1.1.1.3"/>
    </reaction>
</comment>
<evidence type="ECO:0000256" key="10">
    <source>
        <dbReference type="ARBA" id="ARBA00023167"/>
    </source>
</evidence>
<dbReference type="RefSeq" id="WP_104725077.1">
    <property type="nucleotide sequence ID" value="NZ_FZNE01000015.1"/>
</dbReference>
<dbReference type="InterPro" id="IPR005106">
    <property type="entry name" value="Asp/hSer_DH_NAD-bd"/>
</dbReference>
<dbReference type="EMBL" id="NXLU01000003">
    <property type="protein sequence ID" value="RDU69239.1"/>
    <property type="molecule type" value="Genomic_DNA"/>
</dbReference>
<proteinExistence type="inferred from homology"/>
<dbReference type="GO" id="GO:0050661">
    <property type="term" value="F:NADP binding"/>
    <property type="evidence" value="ECO:0007669"/>
    <property type="project" value="InterPro"/>
</dbReference>
<dbReference type="PANTHER" id="PTHR43331">
    <property type="entry name" value="HOMOSERINE DEHYDROGENASE"/>
    <property type="match status" value="1"/>
</dbReference>
<feature type="active site" description="Proton donor" evidence="11">
    <location>
        <position position="200"/>
    </location>
</feature>
<comment type="caution">
    <text evidence="16">The sequence shown here is derived from an EMBL/GenBank/DDBJ whole genome shotgun (WGS) entry which is preliminary data.</text>
</comment>
<feature type="binding site" evidence="12">
    <location>
        <position position="185"/>
    </location>
    <ligand>
        <name>L-homoserine</name>
        <dbReference type="ChEBI" id="CHEBI:57476"/>
    </ligand>
</feature>
<accession>A0A3D8IVD5</accession>
<dbReference type="SUPFAM" id="SSF55021">
    <property type="entry name" value="ACT-like"/>
    <property type="match status" value="1"/>
</dbReference>
<dbReference type="PANTHER" id="PTHR43331:SF1">
    <property type="entry name" value="HOMOSERINE DEHYDROGENASE"/>
    <property type="match status" value="1"/>
</dbReference>
<dbReference type="InterPro" id="IPR045865">
    <property type="entry name" value="ACT-like_dom_sf"/>
</dbReference>
<reference evidence="16 17" key="1">
    <citation type="submission" date="2018-04" db="EMBL/GenBank/DDBJ databases">
        <title>Novel Campyloabacter and Helicobacter Species and Strains.</title>
        <authorList>
            <person name="Mannion A.J."/>
            <person name="Shen Z."/>
            <person name="Fox J.G."/>
        </authorList>
    </citation>
    <scope>NUCLEOTIDE SEQUENCE [LARGE SCALE GENOMIC DNA]</scope>
    <source>
        <strain evidence="16 17">ATCC 700242</strain>
    </source>
</reference>
<dbReference type="EC" id="1.1.1.3" evidence="4 13"/>
<gene>
    <name evidence="16" type="ORF">CQA62_03610</name>
</gene>
<sequence length="424" mass="46361">MQTYKIAIIGLGTVGLSVAQILNKHKHLIAQRSGIEIVVAKVLVRNQAKYAHYGFNLAESLDEILEDESIALVVELVGGIEYPFEIAKRVFQKKKAFVSANKAMIASKMQELVEYSKGIPFGFEASVCGGIPIVEAFRDSLVGNAILDFSGIMNGTSNFILTQMEEKNQSFQSALTQAQELGYAEADPTLDIEGGDAAHKLLILAKLAYGIVVKEEEILIEGIKDIELEDIMIASKLGYKIKLLGIARKEGEFVELRVHPTFIPHDSMLCSANGVKNALSVRGDGIGEMLYCGLGAGGDATASAVIADIVNIARLRECAQYPIPPFGTFNSSECVKLKNKGDIICQFYLKIEVLHQSGAMAKLTSILAECEISISQLMQEDNQRSAIIILLTHRVEERKVNEAIKKISLCSFTLGSIRKIRVHE</sequence>
<evidence type="ECO:0000256" key="5">
    <source>
        <dbReference type="ARBA" id="ARBA00013376"/>
    </source>
</evidence>
<dbReference type="GO" id="GO:0004412">
    <property type="term" value="F:homoserine dehydrogenase activity"/>
    <property type="evidence" value="ECO:0007669"/>
    <property type="project" value="UniProtKB-EC"/>
</dbReference>
<evidence type="ECO:0000256" key="2">
    <source>
        <dbReference type="ARBA" id="ARBA00005062"/>
    </source>
</evidence>
<name>A0A3D8IVD5_9HELI</name>
<dbReference type="SUPFAM" id="SSF51735">
    <property type="entry name" value="NAD(P)-binding Rossmann-fold domains"/>
    <property type="match status" value="1"/>
</dbReference>
<dbReference type="InterPro" id="IPR016204">
    <property type="entry name" value="HDH"/>
</dbReference>
<evidence type="ECO:0000256" key="1">
    <source>
        <dbReference type="ARBA" id="ARBA00005056"/>
    </source>
</evidence>
<keyword evidence="17" id="KW-1185">Reference proteome</keyword>
<evidence type="ECO:0000256" key="12">
    <source>
        <dbReference type="PIRSR" id="PIRSR000098-2"/>
    </source>
</evidence>
<dbReference type="SUPFAM" id="SSF55347">
    <property type="entry name" value="Glyceraldehyde-3-phosphate dehydrogenase-like, C-terminal domain"/>
    <property type="match status" value="1"/>
</dbReference>
<keyword evidence="7 13" id="KW-0791">Threonine biosynthesis</keyword>
<dbReference type="Pfam" id="PF03447">
    <property type="entry name" value="NAD_binding_3"/>
    <property type="match status" value="1"/>
</dbReference>
<dbReference type="InterPro" id="IPR019811">
    <property type="entry name" value="HDH_CS"/>
</dbReference>
<evidence type="ECO:0000256" key="13">
    <source>
        <dbReference type="RuleBase" id="RU000579"/>
    </source>
</evidence>
<evidence type="ECO:0000313" key="17">
    <source>
        <dbReference type="Proteomes" id="UP000257067"/>
    </source>
</evidence>
<comment type="pathway">
    <text evidence="1 13">Amino-acid biosynthesis; L-threonine biosynthesis; L-threonine from L-aspartate: step 3/5.</text>
</comment>
<evidence type="ECO:0000256" key="4">
    <source>
        <dbReference type="ARBA" id="ARBA00013213"/>
    </source>
</evidence>
<keyword evidence="9 13" id="KW-0560">Oxidoreductase</keyword>
<dbReference type="InterPro" id="IPR001342">
    <property type="entry name" value="HDH_cat"/>
</dbReference>
<evidence type="ECO:0000256" key="8">
    <source>
        <dbReference type="ARBA" id="ARBA00022857"/>
    </source>
</evidence>
<evidence type="ECO:0000256" key="3">
    <source>
        <dbReference type="ARBA" id="ARBA00006753"/>
    </source>
</evidence>
<dbReference type="FunFam" id="3.30.360.10:FF:000005">
    <property type="entry name" value="Homoserine dehydrogenase"/>
    <property type="match status" value="1"/>
</dbReference>
<dbReference type="UniPathway" id="UPA00051">
    <property type="reaction ID" value="UER00465"/>
</dbReference>
<dbReference type="GO" id="GO:0009086">
    <property type="term" value="P:methionine biosynthetic process"/>
    <property type="evidence" value="ECO:0007669"/>
    <property type="project" value="UniProtKB-KW"/>
</dbReference>
<dbReference type="InterPro" id="IPR036291">
    <property type="entry name" value="NAD(P)-bd_dom_sf"/>
</dbReference>
<dbReference type="Proteomes" id="UP000257067">
    <property type="component" value="Unassembled WGS sequence"/>
</dbReference>
<comment type="pathway">
    <text evidence="2 13">Amino-acid biosynthesis; L-methionine biosynthesis via de novo pathway; L-homoserine from L-aspartate: step 3/3.</text>
</comment>
<feature type="binding site" evidence="12">
    <location>
        <position position="102"/>
    </location>
    <ligand>
        <name>NADPH</name>
        <dbReference type="ChEBI" id="CHEBI:57783"/>
    </ligand>
</feature>
<dbReference type="PIRSF" id="PIRSF000098">
    <property type="entry name" value="Homoser_dehydrog"/>
    <property type="match status" value="1"/>
</dbReference>
<evidence type="ECO:0000256" key="11">
    <source>
        <dbReference type="PIRSR" id="PIRSR000098-1"/>
    </source>
</evidence>
<dbReference type="GO" id="GO:0009088">
    <property type="term" value="P:threonine biosynthetic process"/>
    <property type="evidence" value="ECO:0007669"/>
    <property type="project" value="UniProtKB-UniPathway"/>
</dbReference>
<evidence type="ECO:0000256" key="14">
    <source>
        <dbReference type="RuleBase" id="RU004171"/>
    </source>
</evidence>